<dbReference type="Gene3D" id="3.30.750.24">
    <property type="entry name" value="STAS domain"/>
    <property type="match status" value="1"/>
</dbReference>
<organism evidence="3 4">
    <name type="scientific">Thauera humireducens</name>
    <dbReference type="NCBI Taxonomy" id="1134435"/>
    <lineage>
        <taxon>Bacteria</taxon>
        <taxon>Pseudomonadati</taxon>
        <taxon>Pseudomonadota</taxon>
        <taxon>Betaproteobacteria</taxon>
        <taxon>Rhodocyclales</taxon>
        <taxon>Zoogloeaceae</taxon>
        <taxon>Thauera</taxon>
    </lineage>
</organism>
<evidence type="ECO:0000259" key="2">
    <source>
        <dbReference type="PROSITE" id="PS50801"/>
    </source>
</evidence>
<dbReference type="KEGG" id="thu:AC731_017295"/>
<evidence type="ECO:0000313" key="4">
    <source>
        <dbReference type="Proteomes" id="UP000036902"/>
    </source>
</evidence>
<dbReference type="AlphaFoldDB" id="A0A127KBA1"/>
<dbReference type="SUPFAM" id="SSF52091">
    <property type="entry name" value="SpoIIaa-like"/>
    <property type="match status" value="1"/>
</dbReference>
<feature type="region of interest" description="Disordered" evidence="1">
    <location>
        <begin position="1"/>
        <end position="37"/>
    </location>
</feature>
<proteinExistence type="predicted"/>
<dbReference type="InterPro" id="IPR058548">
    <property type="entry name" value="MlaB-like_STAS"/>
</dbReference>
<evidence type="ECO:0000256" key="1">
    <source>
        <dbReference type="SAM" id="MobiDB-lite"/>
    </source>
</evidence>
<dbReference type="RefSeq" id="WP_053085871.1">
    <property type="nucleotide sequence ID" value="NZ_CP014646.1"/>
</dbReference>
<protein>
    <submittedName>
        <fullName evidence="3">Sulfate transporter</fullName>
    </submittedName>
</protein>
<sequence>MAIPFFGRKPTGSAAPAGKEPSVKGDSFTLPPPPTELSELDFAATDAGRGLAEVEVQEVGAGIGAAYEEAAVLYANGNVAEAEQVLVATLDEPSSNPGEGLWMMLLDLYRLTGKRQQFESRVLDYATRFERSPPPWVDLSVGVAKPAQPRPSTVSLAGSLSAQAEAQLRQIAVAARRTGSARIDVGRLKGLGDGACGQLRAVLDELAAERIKVSLVNVGPLVDELGKRVEAGRAEDRDTWLLLLELLQHSGDEERFENLAIDYAITFEESPPSWKGLPPPAAAISGMKPVTTPDPATTPEQDGFALEGELCGASNDALKRFAAYVADRREVTVNCTQLRRLDFVCAGQLFNILATLQAQGKLVGLRNVNAMVAALLRVMSVDQVAHVTLRS</sequence>
<reference evidence="4" key="1">
    <citation type="submission" date="2016-03" db="EMBL/GenBank/DDBJ databases">
        <authorList>
            <person name="Ma C."/>
            <person name="Zhou S."/>
            <person name="Yang G."/>
        </authorList>
    </citation>
    <scope>NUCLEOTIDE SEQUENCE [LARGE SCALE GENOMIC DNA]</scope>
    <source>
        <strain evidence="4">SgZ-1</strain>
    </source>
</reference>
<evidence type="ECO:0000313" key="3">
    <source>
        <dbReference type="EMBL" id="AMO39191.1"/>
    </source>
</evidence>
<feature type="domain" description="STAS" evidence="2">
    <location>
        <begin position="304"/>
        <end position="391"/>
    </location>
</feature>
<dbReference type="Proteomes" id="UP000036902">
    <property type="component" value="Chromosome"/>
</dbReference>
<dbReference type="EMBL" id="CP014646">
    <property type="protein sequence ID" value="AMO39191.1"/>
    <property type="molecule type" value="Genomic_DNA"/>
</dbReference>
<name>A0A127KBA1_9RHOO</name>
<dbReference type="PROSITE" id="PS50801">
    <property type="entry name" value="STAS"/>
    <property type="match status" value="1"/>
</dbReference>
<keyword evidence="4" id="KW-1185">Reference proteome</keyword>
<dbReference type="STRING" id="1134435.AC731_017295"/>
<dbReference type="Pfam" id="PF13466">
    <property type="entry name" value="STAS_2"/>
    <property type="match status" value="1"/>
</dbReference>
<dbReference type="InterPro" id="IPR002645">
    <property type="entry name" value="STAS_dom"/>
</dbReference>
<dbReference type="InterPro" id="IPR036513">
    <property type="entry name" value="STAS_dom_sf"/>
</dbReference>
<accession>A0A127KBA1</accession>
<gene>
    <name evidence="3" type="ORF">AC731_017295</name>
</gene>